<sequence length="535" mass="58209">VIVGGGTAGCVLAYRLSESASNTVLLIEAGPPISGLLSKIPAALDFALHDDRFNWSYVTDPEPYMGNRRMSCPRGRALGGSSSINGMQFVRGNPNDFDRWASNGLPAWNYSHCLPYFKRMECFQRGGDDYRGDQGPLHVSPATIQTPLDQAFLDAALQAGHGYSDDNNGFRQDGFGLSDKNTYRGRRWSAFDAYLKPALVRENLHVETDCLTHRIIFDNNSAIGVEYDSKGVLTQVYAEKEVLLSAGSINSPQLLMLSGVGDAEQLNRHGLPLVKHLPGVGKNLQDHLDLRVQVKCKQPVSHYPSSIGIGRVAAGLKWLVARSGVCATNLLDVAGYICSRAELACPNIQSTFMAIAASYDGSQSFAGHGYQAHIDLMKPTSRGSISLQSANPKDAPSILFNYLQTEEDRRVAIEGFKLTRTLLAQQSFDKFRDGELLPGCGVNTDEEILAWAKVSGETEYHPTSSCSMGLSDDDVVDGDLKVHEIDNLRVVDASIMPEIVTANTHATTLMIAEKAADIILKNSALTPLSVPVFRK</sequence>
<dbReference type="EMBL" id="UINC01010667">
    <property type="protein sequence ID" value="SVA47367.1"/>
    <property type="molecule type" value="Genomic_DNA"/>
</dbReference>
<dbReference type="InterPro" id="IPR000172">
    <property type="entry name" value="GMC_OxRdtase_N"/>
</dbReference>
<dbReference type="GO" id="GO:0050660">
    <property type="term" value="F:flavin adenine dinucleotide binding"/>
    <property type="evidence" value="ECO:0007669"/>
    <property type="project" value="InterPro"/>
</dbReference>
<dbReference type="InterPro" id="IPR036188">
    <property type="entry name" value="FAD/NAD-bd_sf"/>
</dbReference>
<proteinExistence type="inferred from homology"/>
<dbReference type="Gene3D" id="3.50.50.60">
    <property type="entry name" value="FAD/NAD(P)-binding domain"/>
    <property type="match status" value="1"/>
</dbReference>
<keyword evidence="4" id="KW-0274">FAD</keyword>
<comment type="similarity">
    <text evidence="2">Belongs to the GMC oxidoreductase family.</text>
</comment>
<dbReference type="PANTHER" id="PTHR11552">
    <property type="entry name" value="GLUCOSE-METHANOL-CHOLINE GMC OXIDOREDUCTASE"/>
    <property type="match status" value="1"/>
</dbReference>
<dbReference type="PANTHER" id="PTHR11552:SF147">
    <property type="entry name" value="CHOLINE DEHYDROGENASE, MITOCHONDRIAL"/>
    <property type="match status" value="1"/>
</dbReference>
<keyword evidence="3" id="KW-0285">Flavoprotein</keyword>
<evidence type="ECO:0000313" key="7">
    <source>
        <dbReference type="EMBL" id="SVA47367.1"/>
    </source>
</evidence>
<dbReference type="AlphaFoldDB" id="A0A381W5Z2"/>
<feature type="non-terminal residue" evidence="7">
    <location>
        <position position="1"/>
    </location>
</feature>
<evidence type="ECO:0000259" key="5">
    <source>
        <dbReference type="PROSITE" id="PS00623"/>
    </source>
</evidence>
<accession>A0A381W5Z2</accession>
<comment type="cofactor">
    <cofactor evidence="1">
        <name>FAD</name>
        <dbReference type="ChEBI" id="CHEBI:57692"/>
    </cofactor>
</comment>
<gene>
    <name evidence="7" type="ORF">METZ01_LOCUS100221</name>
</gene>
<dbReference type="PIRSF" id="PIRSF000137">
    <property type="entry name" value="Alcohol_oxidase"/>
    <property type="match status" value="1"/>
</dbReference>
<dbReference type="Gene3D" id="3.30.560.10">
    <property type="entry name" value="Glucose Oxidase, domain 3"/>
    <property type="match status" value="1"/>
</dbReference>
<evidence type="ECO:0000256" key="3">
    <source>
        <dbReference type="ARBA" id="ARBA00022630"/>
    </source>
</evidence>
<dbReference type="Pfam" id="PF05199">
    <property type="entry name" value="GMC_oxred_C"/>
    <property type="match status" value="1"/>
</dbReference>
<evidence type="ECO:0000256" key="4">
    <source>
        <dbReference type="ARBA" id="ARBA00022827"/>
    </source>
</evidence>
<dbReference type="NCBIfam" id="NF002550">
    <property type="entry name" value="PRK02106.1"/>
    <property type="match status" value="1"/>
</dbReference>
<evidence type="ECO:0000256" key="2">
    <source>
        <dbReference type="ARBA" id="ARBA00010790"/>
    </source>
</evidence>
<dbReference type="SUPFAM" id="SSF51905">
    <property type="entry name" value="FAD/NAD(P)-binding domain"/>
    <property type="match status" value="1"/>
</dbReference>
<evidence type="ECO:0000256" key="1">
    <source>
        <dbReference type="ARBA" id="ARBA00001974"/>
    </source>
</evidence>
<feature type="domain" description="Glucose-methanol-choline oxidoreductase N-terminal" evidence="6">
    <location>
        <begin position="247"/>
        <end position="261"/>
    </location>
</feature>
<dbReference type="SUPFAM" id="SSF54373">
    <property type="entry name" value="FAD-linked reductases, C-terminal domain"/>
    <property type="match status" value="1"/>
</dbReference>
<evidence type="ECO:0000259" key="6">
    <source>
        <dbReference type="PROSITE" id="PS00624"/>
    </source>
</evidence>
<dbReference type="InterPro" id="IPR012132">
    <property type="entry name" value="GMC_OxRdtase"/>
</dbReference>
<dbReference type="PROSITE" id="PS00623">
    <property type="entry name" value="GMC_OXRED_1"/>
    <property type="match status" value="1"/>
</dbReference>
<dbReference type="InterPro" id="IPR007867">
    <property type="entry name" value="GMC_OxRtase_C"/>
</dbReference>
<feature type="domain" description="Glucose-methanol-choline oxidoreductase N-terminal" evidence="5">
    <location>
        <begin position="75"/>
        <end position="98"/>
    </location>
</feature>
<reference evidence="7" key="1">
    <citation type="submission" date="2018-05" db="EMBL/GenBank/DDBJ databases">
        <authorList>
            <person name="Lanie J.A."/>
            <person name="Ng W.-L."/>
            <person name="Kazmierczak K.M."/>
            <person name="Andrzejewski T.M."/>
            <person name="Davidsen T.M."/>
            <person name="Wayne K.J."/>
            <person name="Tettelin H."/>
            <person name="Glass J.I."/>
            <person name="Rusch D."/>
            <person name="Podicherti R."/>
            <person name="Tsui H.-C.T."/>
            <person name="Winkler M.E."/>
        </authorList>
    </citation>
    <scope>NUCLEOTIDE SEQUENCE</scope>
</reference>
<dbReference type="GO" id="GO:0016614">
    <property type="term" value="F:oxidoreductase activity, acting on CH-OH group of donors"/>
    <property type="evidence" value="ECO:0007669"/>
    <property type="project" value="InterPro"/>
</dbReference>
<dbReference type="Pfam" id="PF00732">
    <property type="entry name" value="GMC_oxred_N"/>
    <property type="match status" value="1"/>
</dbReference>
<protein>
    <recommendedName>
        <fullName evidence="5 6">Glucose-methanol-choline oxidoreductase N-terminal domain-containing protein</fullName>
    </recommendedName>
</protein>
<dbReference type="PROSITE" id="PS00624">
    <property type="entry name" value="GMC_OXRED_2"/>
    <property type="match status" value="1"/>
</dbReference>
<organism evidence="7">
    <name type="scientific">marine metagenome</name>
    <dbReference type="NCBI Taxonomy" id="408172"/>
    <lineage>
        <taxon>unclassified sequences</taxon>
        <taxon>metagenomes</taxon>
        <taxon>ecological metagenomes</taxon>
    </lineage>
</organism>
<name>A0A381W5Z2_9ZZZZ</name>